<dbReference type="InterPro" id="IPR035595">
    <property type="entry name" value="UDP_glycos_trans_CS"/>
</dbReference>
<dbReference type="CDD" id="cd03784">
    <property type="entry name" value="GT1_Gtf-like"/>
    <property type="match status" value="1"/>
</dbReference>
<dbReference type="InterPro" id="IPR058980">
    <property type="entry name" value="Glyco_transf_N"/>
</dbReference>
<dbReference type="GO" id="GO:0008194">
    <property type="term" value="F:UDP-glycosyltransferase activity"/>
    <property type="evidence" value="ECO:0007669"/>
    <property type="project" value="InterPro"/>
</dbReference>
<dbReference type="AlphaFoldDB" id="A0A438BSQ9"/>
<dbReference type="OrthoDB" id="5835829at2759"/>
<organism evidence="5 6">
    <name type="scientific">Vitis vinifera</name>
    <name type="common">Grape</name>
    <dbReference type="NCBI Taxonomy" id="29760"/>
    <lineage>
        <taxon>Eukaryota</taxon>
        <taxon>Viridiplantae</taxon>
        <taxon>Streptophyta</taxon>
        <taxon>Embryophyta</taxon>
        <taxon>Tracheophyta</taxon>
        <taxon>Spermatophyta</taxon>
        <taxon>Magnoliopsida</taxon>
        <taxon>eudicotyledons</taxon>
        <taxon>Gunneridae</taxon>
        <taxon>Pentapetalae</taxon>
        <taxon>rosids</taxon>
        <taxon>Vitales</taxon>
        <taxon>Vitaceae</taxon>
        <taxon>Viteae</taxon>
        <taxon>Vitis</taxon>
    </lineage>
</organism>
<feature type="domain" description="Glycosyltransferase N-terminal" evidence="4">
    <location>
        <begin position="10"/>
        <end position="149"/>
    </location>
</feature>
<sequence length="675" mass="76045">MRRGKRVGEIHIMVFPFPLQGHINPMLQFFKRLASKGLKVTLLMAASSINKSVQDQASSSINIELIANYESDPDKKQEDIKAYLEKFKILASQSLSEVIEKHNRSDHPAKILVYDSIMPWAQDLAEPLGLEGARFFTQSCAVSTIYYHANQGAFKNPLEGSTVSLPSMPILGINDMPSFMREMGSYPASLALLLNQFLNLQKVKWVFFNTFNKLEDEVSSNSPLDQRSNRNKKYSSLTKSWIRKMERGKRVSETHVMVFPSPVQSHINPMLQFSKRLISKGLKVTLVATTSIDAKSMPTSINIELIPDGLDRKEKKSVDASMQLFETVVSQSLPELIEKHSKSDHPANVLVYDASMPWAHGIAERLGLVGAAFFTQSCAVTAIYHYVSQGVEIPVKGPTLPMPFMPPLGIDDLPSFVKDPGSYPAVWSLISKQVSTFQKVKWALFNSFDKLEDEVVKWLANHQSVKTIGPTIPSMYLDKRLEDDKDYGLSLFKPNTDTCITWLDTKDINSVVYVSFGSMASLGEEQMEELAWGLKRSNSYFLWVVRESEEEKLPTNFVEETSEKGLFVSWCHQVEVLAHKAVGCFMTHCGWNSTLEALSQGVPMIAMPCWADQPTNAKFVEDVWEVGVRVTVDEKGIAKREEIEECIREVMEGERGNEMKRNGEKWKELGKEGSK</sequence>
<evidence type="ECO:0000313" key="5">
    <source>
        <dbReference type="EMBL" id="RVW13999.1"/>
    </source>
</evidence>
<dbReference type="Pfam" id="PF00201">
    <property type="entry name" value="UDPGT"/>
    <property type="match status" value="1"/>
</dbReference>
<dbReference type="Gene3D" id="3.40.50.2000">
    <property type="entry name" value="Glycogen Phosphorylase B"/>
    <property type="match status" value="3"/>
</dbReference>
<name>A0A438BSQ9_VITVI</name>
<dbReference type="Pfam" id="PF26168">
    <property type="entry name" value="Glyco_transf_N"/>
    <property type="match status" value="1"/>
</dbReference>
<feature type="region of interest" description="Disordered" evidence="3">
    <location>
        <begin position="654"/>
        <end position="675"/>
    </location>
</feature>
<dbReference type="InterPro" id="IPR002213">
    <property type="entry name" value="UDP_glucos_trans"/>
</dbReference>
<comment type="similarity">
    <text evidence="1">Belongs to the UDP-glycosyltransferase family.</text>
</comment>
<proteinExistence type="inferred from homology"/>
<accession>A0A438BSQ9</accession>
<evidence type="ECO:0000256" key="3">
    <source>
        <dbReference type="SAM" id="MobiDB-lite"/>
    </source>
</evidence>
<evidence type="ECO:0000259" key="4">
    <source>
        <dbReference type="Pfam" id="PF26168"/>
    </source>
</evidence>
<dbReference type="PANTHER" id="PTHR11926:SF1560">
    <property type="entry name" value="UDP-GLYCOSYLTRANSFERASE 74E1-RELATED"/>
    <property type="match status" value="1"/>
</dbReference>
<evidence type="ECO:0000256" key="1">
    <source>
        <dbReference type="ARBA" id="ARBA00009995"/>
    </source>
</evidence>
<protein>
    <submittedName>
        <fullName evidence="5">UDP-glycosyltransferase 74E2</fullName>
    </submittedName>
</protein>
<dbReference type="PANTHER" id="PTHR11926">
    <property type="entry name" value="GLUCOSYL/GLUCURONOSYL TRANSFERASES"/>
    <property type="match status" value="1"/>
</dbReference>
<gene>
    <name evidence="5" type="primary">UGT74E2_6</name>
    <name evidence="5" type="ORF">CK203_086445</name>
</gene>
<evidence type="ECO:0000313" key="6">
    <source>
        <dbReference type="Proteomes" id="UP000288805"/>
    </source>
</evidence>
<dbReference type="Proteomes" id="UP000288805">
    <property type="component" value="Unassembled WGS sequence"/>
</dbReference>
<reference evidence="5 6" key="1">
    <citation type="journal article" date="2018" name="PLoS Genet.">
        <title>Population sequencing reveals clonal diversity and ancestral inbreeding in the grapevine cultivar Chardonnay.</title>
        <authorList>
            <person name="Roach M.J."/>
            <person name="Johnson D.L."/>
            <person name="Bohlmann J."/>
            <person name="van Vuuren H.J."/>
            <person name="Jones S.J."/>
            <person name="Pretorius I.S."/>
            <person name="Schmidt S.A."/>
            <person name="Borneman A.R."/>
        </authorList>
    </citation>
    <scope>NUCLEOTIDE SEQUENCE [LARGE SCALE GENOMIC DNA]</scope>
    <source>
        <strain evidence="6">cv. Chardonnay</strain>
        <tissue evidence="5">Leaf</tissue>
    </source>
</reference>
<evidence type="ECO:0000256" key="2">
    <source>
        <dbReference type="ARBA" id="ARBA00022679"/>
    </source>
</evidence>
<dbReference type="SUPFAM" id="SSF53756">
    <property type="entry name" value="UDP-Glycosyltransferase/glycogen phosphorylase"/>
    <property type="match status" value="2"/>
</dbReference>
<dbReference type="EMBL" id="QGNW01002632">
    <property type="protein sequence ID" value="RVW13999.1"/>
    <property type="molecule type" value="Genomic_DNA"/>
</dbReference>
<comment type="caution">
    <text evidence="5">The sequence shown here is derived from an EMBL/GenBank/DDBJ whole genome shotgun (WGS) entry which is preliminary data.</text>
</comment>
<keyword evidence="2 5" id="KW-0808">Transferase</keyword>
<dbReference type="FunFam" id="3.40.50.2000:FF:000019">
    <property type="entry name" value="Glycosyltransferase"/>
    <property type="match status" value="1"/>
</dbReference>
<dbReference type="PROSITE" id="PS00375">
    <property type="entry name" value="UDPGT"/>
    <property type="match status" value="1"/>
</dbReference>